<dbReference type="HOGENOM" id="CLU_058719_0_0_1"/>
<keyword evidence="2" id="KW-1003">Cell membrane</keyword>
<evidence type="ECO:0000256" key="8">
    <source>
        <dbReference type="ARBA" id="ARBA00023288"/>
    </source>
</evidence>
<keyword evidence="11" id="KW-0812">Transmembrane</keyword>
<protein>
    <recommendedName>
        <fullName evidence="12">Phytocyanin domain-containing protein</fullName>
    </recommendedName>
</protein>
<dbReference type="InterPro" id="IPR008972">
    <property type="entry name" value="Cupredoxin"/>
</dbReference>
<reference evidence="13 14" key="1">
    <citation type="journal article" date="2014" name="Genome Biol.">
        <title>Transcriptome and methylome profiling reveals relics of genome dominance in the mesopolyploid Brassica oleracea.</title>
        <authorList>
            <person name="Parkin I.A."/>
            <person name="Koh C."/>
            <person name="Tang H."/>
            <person name="Robinson S.J."/>
            <person name="Kagale S."/>
            <person name="Clarke W.E."/>
            <person name="Town C.D."/>
            <person name="Nixon J."/>
            <person name="Krishnakumar V."/>
            <person name="Bidwell S.L."/>
            <person name="Denoeud F."/>
            <person name="Belcram H."/>
            <person name="Links M.G."/>
            <person name="Just J."/>
            <person name="Clarke C."/>
            <person name="Bender T."/>
            <person name="Huebert T."/>
            <person name="Mason A.S."/>
            <person name="Pires J.C."/>
            <person name="Barker G."/>
            <person name="Moore J."/>
            <person name="Walley P.G."/>
            <person name="Manoli S."/>
            <person name="Batley J."/>
            <person name="Edwards D."/>
            <person name="Nelson M.N."/>
            <person name="Wang X."/>
            <person name="Paterson A.H."/>
            <person name="King G."/>
            <person name="Bancroft I."/>
            <person name="Chalhoub B."/>
            <person name="Sharpe A.G."/>
        </authorList>
    </citation>
    <scope>NUCLEOTIDE SEQUENCE</scope>
    <source>
        <strain evidence="13 14">cv. TO1000</strain>
    </source>
</reference>
<dbReference type="InterPro" id="IPR003245">
    <property type="entry name" value="Phytocyanin_dom"/>
</dbReference>
<dbReference type="Pfam" id="PF02298">
    <property type="entry name" value="Cu_bind_like"/>
    <property type="match status" value="1"/>
</dbReference>
<dbReference type="PANTHER" id="PTHR33021">
    <property type="entry name" value="BLUE COPPER PROTEIN"/>
    <property type="match status" value="1"/>
</dbReference>
<reference evidence="13" key="2">
    <citation type="submission" date="2015-03" db="UniProtKB">
        <authorList>
            <consortium name="EnsemblPlants"/>
        </authorList>
    </citation>
    <scope>IDENTIFICATION</scope>
</reference>
<sequence>RFASKSPKLLALYNNTHSPRTKDAQKPNLRSRRFSLTMVALMRSLCFSFIVLASIATLFSVADAHKFQVGGKGDWVEKPHEGYNSWAESKRFKVHDTLHFKYAKGSDSVQVVAKGDYDACNVNNPIEKFDNGDTEIALNRSGPFYFISGNQEHCTKGQKLIVFVLAIRNQPKVPISPAKAPSTAQPPKSHSPVVAPAKAPSTAHSPKSHSPISPVAPAKAPSTAKSPTAHSPASHISPAKAPSTAQPPKAHSPVSPTTPAKAPTIAHSPKSSVSPSPHPVAHSPAVSPSKAPATSPAKHSPSPSPTNSPRSSPATPPKHSPSTPEKPPKSTPASPAPEKTPPSSPTPSDNNMAPAPSPSAASVVTVTSVMSTLFTVAFTVSMFA</sequence>
<dbReference type="Gramene" id="Bo2g043390.1">
    <property type="protein sequence ID" value="Bo2g043390.1"/>
    <property type="gene ID" value="Bo2g043390"/>
</dbReference>
<dbReference type="eggNOG" id="ENOG502RZ81">
    <property type="taxonomic scope" value="Eukaryota"/>
</dbReference>
<keyword evidence="14" id="KW-1185">Reference proteome</keyword>
<keyword evidence="8" id="KW-0449">Lipoprotein</keyword>
<accession>A0A0D3AMC6</accession>
<evidence type="ECO:0000256" key="4">
    <source>
        <dbReference type="ARBA" id="ARBA00022729"/>
    </source>
</evidence>
<dbReference type="EnsemblPlants" id="Bo2g043390.1">
    <property type="protein sequence ID" value="Bo2g043390.1"/>
    <property type="gene ID" value="Bo2g043390"/>
</dbReference>
<feature type="domain" description="Phytocyanin" evidence="12">
    <location>
        <begin position="65"/>
        <end position="166"/>
    </location>
</feature>
<dbReference type="CDD" id="cd11019">
    <property type="entry name" value="OsENODL1_like"/>
    <property type="match status" value="1"/>
</dbReference>
<dbReference type="OMA" id="AWNAPSS"/>
<evidence type="ECO:0000259" key="12">
    <source>
        <dbReference type="PROSITE" id="PS51485"/>
    </source>
</evidence>
<dbReference type="GO" id="GO:0009055">
    <property type="term" value="F:electron transfer activity"/>
    <property type="evidence" value="ECO:0007669"/>
    <property type="project" value="InterPro"/>
</dbReference>
<feature type="compositionally biased region" description="Low complexity" evidence="10">
    <location>
        <begin position="346"/>
        <end position="362"/>
    </location>
</feature>
<organism evidence="13 14">
    <name type="scientific">Brassica oleracea var. oleracea</name>
    <dbReference type="NCBI Taxonomy" id="109376"/>
    <lineage>
        <taxon>Eukaryota</taxon>
        <taxon>Viridiplantae</taxon>
        <taxon>Streptophyta</taxon>
        <taxon>Embryophyta</taxon>
        <taxon>Tracheophyta</taxon>
        <taxon>Spermatophyta</taxon>
        <taxon>Magnoliopsida</taxon>
        <taxon>eudicotyledons</taxon>
        <taxon>Gunneridae</taxon>
        <taxon>Pentapetalae</taxon>
        <taxon>rosids</taxon>
        <taxon>malvids</taxon>
        <taxon>Brassicales</taxon>
        <taxon>Brassicaceae</taxon>
        <taxon>Brassiceae</taxon>
        <taxon>Brassica</taxon>
    </lineage>
</organism>
<evidence type="ECO:0000313" key="14">
    <source>
        <dbReference type="Proteomes" id="UP000032141"/>
    </source>
</evidence>
<keyword evidence="4" id="KW-0732">Signal</keyword>
<evidence type="ECO:0000256" key="11">
    <source>
        <dbReference type="SAM" id="Phobius"/>
    </source>
</evidence>
<dbReference type="InterPro" id="IPR039391">
    <property type="entry name" value="Phytocyanin-like"/>
</dbReference>
<feature type="compositionally biased region" description="Pro residues" evidence="10">
    <location>
        <begin position="334"/>
        <end position="345"/>
    </location>
</feature>
<keyword evidence="3" id="KW-0336">GPI-anchor</keyword>
<dbReference type="PANTHER" id="PTHR33021:SF418">
    <property type="entry name" value="PHYTOCYANIN DOMAIN-CONTAINING PROTEIN"/>
    <property type="match status" value="1"/>
</dbReference>
<feature type="compositionally biased region" description="Polar residues" evidence="10">
    <location>
        <begin position="202"/>
        <end position="211"/>
    </location>
</feature>
<feature type="compositionally biased region" description="Low complexity" evidence="10">
    <location>
        <begin position="216"/>
        <end position="229"/>
    </location>
</feature>
<dbReference type="AlphaFoldDB" id="A0A0D3AMC6"/>
<evidence type="ECO:0000256" key="7">
    <source>
        <dbReference type="ARBA" id="ARBA00023180"/>
    </source>
</evidence>
<comment type="subcellular location">
    <subcellularLocation>
        <location evidence="1">Cell membrane</location>
        <topology evidence="1">Lipid-anchor</topology>
        <topology evidence="1">GPI-anchor</topology>
    </subcellularLocation>
</comment>
<feature type="compositionally biased region" description="Low complexity" evidence="10">
    <location>
        <begin position="266"/>
        <end position="313"/>
    </location>
</feature>
<dbReference type="PROSITE" id="PS51485">
    <property type="entry name" value="PHYTOCYANIN"/>
    <property type="match status" value="1"/>
</dbReference>
<dbReference type="SUPFAM" id="SSF49503">
    <property type="entry name" value="Cupredoxins"/>
    <property type="match status" value="1"/>
</dbReference>
<comment type="similarity">
    <text evidence="9">Belongs to the early nodulin-like (ENODL) family.</text>
</comment>
<dbReference type="GO" id="GO:0005886">
    <property type="term" value="C:plasma membrane"/>
    <property type="evidence" value="ECO:0007669"/>
    <property type="project" value="UniProtKB-SubCell"/>
</dbReference>
<keyword evidence="7" id="KW-0325">Glycoprotein</keyword>
<dbReference type="Proteomes" id="UP000032141">
    <property type="component" value="Chromosome C2"/>
</dbReference>
<dbReference type="PRINTS" id="PR01217">
    <property type="entry name" value="PRICHEXTENSN"/>
</dbReference>
<name>A0A0D3AMC6_BRAOL</name>
<feature type="transmembrane region" description="Helical" evidence="11">
    <location>
        <begin position="40"/>
        <end position="62"/>
    </location>
</feature>
<dbReference type="InterPro" id="IPR041846">
    <property type="entry name" value="ENL_dom"/>
</dbReference>
<evidence type="ECO:0000256" key="6">
    <source>
        <dbReference type="ARBA" id="ARBA00023157"/>
    </source>
</evidence>
<keyword evidence="5 11" id="KW-0472">Membrane</keyword>
<dbReference type="FunFam" id="2.60.40.420:FF:000010">
    <property type="entry name" value="Early nodulin-like protein 1"/>
    <property type="match status" value="1"/>
</dbReference>
<evidence type="ECO:0000256" key="9">
    <source>
        <dbReference type="ARBA" id="ARBA00035011"/>
    </source>
</evidence>
<dbReference type="Gene3D" id="2.60.40.420">
    <property type="entry name" value="Cupredoxins - blue copper proteins"/>
    <property type="match status" value="1"/>
</dbReference>
<evidence type="ECO:0000313" key="13">
    <source>
        <dbReference type="EnsemblPlants" id="Bo2g043390.1"/>
    </source>
</evidence>
<keyword evidence="11" id="KW-1133">Transmembrane helix</keyword>
<evidence type="ECO:0000256" key="1">
    <source>
        <dbReference type="ARBA" id="ARBA00004609"/>
    </source>
</evidence>
<evidence type="ECO:0000256" key="5">
    <source>
        <dbReference type="ARBA" id="ARBA00023136"/>
    </source>
</evidence>
<evidence type="ECO:0000256" key="2">
    <source>
        <dbReference type="ARBA" id="ARBA00022475"/>
    </source>
</evidence>
<keyword evidence="6" id="KW-1015">Disulfide bond</keyword>
<dbReference type="GO" id="GO:0098552">
    <property type="term" value="C:side of membrane"/>
    <property type="evidence" value="ECO:0007669"/>
    <property type="project" value="UniProtKB-KW"/>
</dbReference>
<evidence type="ECO:0000256" key="3">
    <source>
        <dbReference type="ARBA" id="ARBA00022622"/>
    </source>
</evidence>
<feature type="region of interest" description="Disordered" evidence="10">
    <location>
        <begin position="176"/>
        <end position="362"/>
    </location>
</feature>
<evidence type="ECO:0000256" key="10">
    <source>
        <dbReference type="SAM" id="MobiDB-lite"/>
    </source>
</evidence>
<proteinExistence type="inferred from homology"/>